<accession>A0A9N9GXQ8</accession>
<comment type="caution">
    <text evidence="1">The sequence shown here is derived from an EMBL/GenBank/DDBJ whole genome shotgun (WGS) entry which is preliminary data.</text>
</comment>
<reference evidence="1" key="1">
    <citation type="submission" date="2021-06" db="EMBL/GenBank/DDBJ databases">
        <authorList>
            <person name="Kallberg Y."/>
            <person name="Tangrot J."/>
            <person name="Rosling A."/>
        </authorList>
    </citation>
    <scope>NUCLEOTIDE SEQUENCE</scope>
    <source>
        <strain evidence="1">MT106</strain>
    </source>
</reference>
<evidence type="ECO:0000313" key="1">
    <source>
        <dbReference type="EMBL" id="CAG8637260.1"/>
    </source>
</evidence>
<organism evidence="1 2">
    <name type="scientific">Ambispora gerdemannii</name>
    <dbReference type="NCBI Taxonomy" id="144530"/>
    <lineage>
        <taxon>Eukaryota</taxon>
        <taxon>Fungi</taxon>
        <taxon>Fungi incertae sedis</taxon>
        <taxon>Mucoromycota</taxon>
        <taxon>Glomeromycotina</taxon>
        <taxon>Glomeromycetes</taxon>
        <taxon>Archaeosporales</taxon>
        <taxon>Ambisporaceae</taxon>
        <taxon>Ambispora</taxon>
    </lineage>
</organism>
<name>A0A9N9GXQ8_9GLOM</name>
<sequence length="176" mass="20420">VNGDTNIVLLMQIQDLTNILQEQTVKDNINNIHSLLATHKYLPGEGKPRKVDRHNPYAKQFTSQDGDLEKELNQENKSLVEDSDMEEAELTKIQEIQHITQTIPGFVEVPIIKLTEISQTFEEIFNFLAETEKQVQKIKFDEETGNNYEFYEEILEDYYKNLPIAKDKGMVEPAEF</sequence>
<feature type="non-terminal residue" evidence="1">
    <location>
        <position position="176"/>
    </location>
</feature>
<keyword evidence="2" id="KW-1185">Reference proteome</keyword>
<dbReference type="Proteomes" id="UP000789831">
    <property type="component" value="Unassembled WGS sequence"/>
</dbReference>
<dbReference type="EMBL" id="CAJVPL010003713">
    <property type="protein sequence ID" value="CAG8637260.1"/>
    <property type="molecule type" value="Genomic_DNA"/>
</dbReference>
<gene>
    <name evidence="1" type="ORF">AGERDE_LOCUS10804</name>
</gene>
<dbReference type="AlphaFoldDB" id="A0A9N9GXQ8"/>
<feature type="non-terminal residue" evidence="1">
    <location>
        <position position="1"/>
    </location>
</feature>
<evidence type="ECO:0000313" key="2">
    <source>
        <dbReference type="Proteomes" id="UP000789831"/>
    </source>
</evidence>
<proteinExistence type="predicted"/>
<protein>
    <submittedName>
        <fullName evidence="1">34_t:CDS:1</fullName>
    </submittedName>
</protein>